<dbReference type="GO" id="GO:0005675">
    <property type="term" value="C:transcription factor TFIIH holo complex"/>
    <property type="evidence" value="ECO:0007669"/>
    <property type="project" value="TreeGrafter"/>
</dbReference>
<organism evidence="11 12">
    <name type="scientific">Lineolata rhizophorae</name>
    <dbReference type="NCBI Taxonomy" id="578093"/>
    <lineage>
        <taxon>Eukaryota</taxon>
        <taxon>Fungi</taxon>
        <taxon>Dikarya</taxon>
        <taxon>Ascomycota</taxon>
        <taxon>Pezizomycotina</taxon>
        <taxon>Dothideomycetes</taxon>
        <taxon>Dothideomycetes incertae sedis</taxon>
        <taxon>Lineolatales</taxon>
        <taxon>Lineolataceae</taxon>
        <taxon>Lineolata</taxon>
    </lineage>
</organism>
<evidence type="ECO:0000256" key="1">
    <source>
        <dbReference type="ARBA" id="ARBA00002817"/>
    </source>
</evidence>
<dbReference type="GO" id="GO:0006289">
    <property type="term" value="P:nucleotide-excision repair"/>
    <property type="evidence" value="ECO:0007669"/>
    <property type="project" value="InterPro"/>
</dbReference>
<evidence type="ECO:0000256" key="2">
    <source>
        <dbReference type="ARBA" id="ARBA00004123"/>
    </source>
</evidence>
<dbReference type="GO" id="GO:0000439">
    <property type="term" value="C:transcription factor TFIIH core complex"/>
    <property type="evidence" value="ECO:0007669"/>
    <property type="project" value="InterPro"/>
</dbReference>
<comment type="similarity">
    <text evidence="3 9">Belongs to the TFB2 family.</text>
</comment>
<dbReference type="Gene3D" id="3.30.70.2610">
    <property type="match status" value="1"/>
</dbReference>
<dbReference type="InterPro" id="IPR004598">
    <property type="entry name" value="TFIIH_p52/Tfb2"/>
</dbReference>
<sequence>MSSSASQALDYLEQLPGTVHRKLYAQPSTALAVFRRMLPHTAKAIVMGMLFMTKPFAATDLDAWIQPDARAEREQALSVLESLHILGTETAPAGGAPAVGAPARSYRLAPVFAASLRQALMGSGSHRSFGVPCTGPPPPEEHEDVDIVDVAFLDEFARGQWEAILYYMVGSTGVYGTGGTGERVSSGTRTLLQLGNFVELRGGGRAMITQAGFTFLLQEVNAQVWSLLIVYLENAPSLKMDSVEVLSFLFMLGSLDLGTAYSTVNLTPTQRQMLDDLSDFGIVYRPSPTSARFYPTRLATTLTSDAGALRSGVLDGGGISSGLASGQTDDAAAGNQGYIIVETNYRIYAYTSSSLQIAVLDLFCRLTTRFPNLVAGKLTKESVQRAIALGITADQIISYLTTHAHPQMRKNVPVLPPTVVDQIRLWQIDRDRMRHTPGFLMKDFATRVEFEETCGYAESLGVLVWKDVEKRMFFVSRIEQIQAYLKNRARKAA</sequence>
<keyword evidence="5 9" id="KW-0805">Transcription regulation</keyword>
<dbReference type="Proteomes" id="UP000799766">
    <property type="component" value="Unassembled WGS sequence"/>
</dbReference>
<keyword evidence="7 9" id="KW-0234">DNA repair</keyword>
<dbReference type="Pfam" id="PF03849">
    <property type="entry name" value="Tfb2"/>
    <property type="match status" value="1"/>
</dbReference>
<comment type="subcellular location">
    <subcellularLocation>
        <location evidence="2 9">Nucleus</location>
    </subcellularLocation>
</comment>
<evidence type="ECO:0000256" key="5">
    <source>
        <dbReference type="ARBA" id="ARBA00023015"/>
    </source>
</evidence>
<keyword evidence="8 9" id="KW-0539">Nucleus</keyword>
<dbReference type="GO" id="GO:0001671">
    <property type="term" value="F:ATPase activator activity"/>
    <property type="evidence" value="ECO:0007669"/>
    <property type="project" value="InterPro"/>
</dbReference>
<keyword evidence="4 9" id="KW-0227">DNA damage</keyword>
<dbReference type="GO" id="GO:0003690">
    <property type="term" value="F:double-stranded DNA binding"/>
    <property type="evidence" value="ECO:0007669"/>
    <property type="project" value="TreeGrafter"/>
</dbReference>
<comment type="function">
    <text evidence="1">Component of the general transcription and DNA repair factor IIH (TFIIH) core complex, which is involved in general and transcription-coupled nucleotide excision repair (NER) of damaged DNA and, when complexed to TFIIK, in RNA transcription by RNA polymerase II. In NER, TFIIH acts by opening DNA around the lesion to allow the excision of the damaged oligonucleotide and its replacement by a new DNA fragment. In transcription, TFIIH has an essential role in transcription initiation. When the pre-initiation complex (PIC) has been established, TFIIH is required for promoter opening and promoter escape. Phosphorylation of the C-terminal tail (CTD) of the largest subunit of RNA polymerase II by the kinase module TFIIK controls the initiation of transcription.</text>
</comment>
<dbReference type="InterPro" id="IPR040662">
    <property type="entry name" value="Tfb2_C"/>
</dbReference>
<evidence type="ECO:0000256" key="9">
    <source>
        <dbReference type="RuleBase" id="RU364024"/>
    </source>
</evidence>
<dbReference type="FunFam" id="3.30.70.2610:FF:000001">
    <property type="entry name" value="General transcription factor IIH subunit 4"/>
    <property type="match status" value="1"/>
</dbReference>
<dbReference type="EMBL" id="MU001679">
    <property type="protein sequence ID" value="KAF2457971.1"/>
    <property type="molecule type" value="Genomic_DNA"/>
</dbReference>
<evidence type="ECO:0000256" key="7">
    <source>
        <dbReference type="ARBA" id="ARBA00023204"/>
    </source>
</evidence>
<dbReference type="Pfam" id="PF18307">
    <property type="entry name" value="Tfb2_C"/>
    <property type="match status" value="1"/>
</dbReference>
<evidence type="ECO:0000256" key="4">
    <source>
        <dbReference type="ARBA" id="ARBA00022763"/>
    </source>
</evidence>
<evidence type="ECO:0000313" key="11">
    <source>
        <dbReference type="EMBL" id="KAF2457971.1"/>
    </source>
</evidence>
<feature type="domain" description="Transcription factor Tfb2 C-terminal" evidence="10">
    <location>
        <begin position="421"/>
        <end position="486"/>
    </location>
</feature>
<dbReference type="AlphaFoldDB" id="A0A6A6P1R8"/>
<dbReference type="GO" id="GO:0006366">
    <property type="term" value="P:transcription by RNA polymerase II"/>
    <property type="evidence" value="ECO:0007669"/>
    <property type="project" value="UniProtKB-ARBA"/>
</dbReference>
<keyword evidence="12" id="KW-1185">Reference proteome</keyword>
<comment type="function">
    <text evidence="9">Component of the general transcription and DNA repair factor IIH (TFIIH) core complex which is involved in general and transcription-coupled nucleotide excision repair (NER) of damaged DNA.</text>
</comment>
<dbReference type="PANTHER" id="PTHR13152">
    <property type="entry name" value="TFIIH, POLYPEPTIDE 4"/>
    <property type="match status" value="1"/>
</dbReference>
<reference evidence="11" key="1">
    <citation type="journal article" date="2020" name="Stud. Mycol.">
        <title>101 Dothideomycetes genomes: a test case for predicting lifestyles and emergence of pathogens.</title>
        <authorList>
            <person name="Haridas S."/>
            <person name="Albert R."/>
            <person name="Binder M."/>
            <person name="Bloem J."/>
            <person name="Labutti K."/>
            <person name="Salamov A."/>
            <person name="Andreopoulos B."/>
            <person name="Baker S."/>
            <person name="Barry K."/>
            <person name="Bills G."/>
            <person name="Bluhm B."/>
            <person name="Cannon C."/>
            <person name="Castanera R."/>
            <person name="Culley D."/>
            <person name="Daum C."/>
            <person name="Ezra D."/>
            <person name="Gonzalez J."/>
            <person name="Henrissat B."/>
            <person name="Kuo A."/>
            <person name="Liang C."/>
            <person name="Lipzen A."/>
            <person name="Lutzoni F."/>
            <person name="Magnuson J."/>
            <person name="Mondo S."/>
            <person name="Nolan M."/>
            <person name="Ohm R."/>
            <person name="Pangilinan J."/>
            <person name="Park H.-J."/>
            <person name="Ramirez L."/>
            <person name="Alfaro M."/>
            <person name="Sun H."/>
            <person name="Tritt A."/>
            <person name="Yoshinaga Y."/>
            <person name="Zwiers L.-H."/>
            <person name="Turgeon B."/>
            <person name="Goodwin S."/>
            <person name="Spatafora J."/>
            <person name="Crous P."/>
            <person name="Grigoriev I."/>
        </authorList>
    </citation>
    <scope>NUCLEOTIDE SEQUENCE</scope>
    <source>
        <strain evidence="11">ATCC 16933</strain>
    </source>
</reference>
<dbReference type="PANTHER" id="PTHR13152:SF0">
    <property type="entry name" value="GENERAL TRANSCRIPTION FACTOR IIH SUBUNIT 4"/>
    <property type="match status" value="1"/>
</dbReference>
<protein>
    <recommendedName>
        <fullName evidence="9">RNA polymerase II transcription factor B subunit 2</fullName>
    </recommendedName>
</protein>
<name>A0A6A6P1R8_9PEZI</name>
<dbReference type="OrthoDB" id="364513at2759"/>
<dbReference type="NCBIfam" id="TIGR00625">
    <property type="entry name" value="tfb2"/>
    <property type="match status" value="1"/>
</dbReference>
<evidence type="ECO:0000313" key="12">
    <source>
        <dbReference type="Proteomes" id="UP000799766"/>
    </source>
</evidence>
<evidence type="ECO:0000256" key="8">
    <source>
        <dbReference type="ARBA" id="ARBA00023242"/>
    </source>
</evidence>
<evidence type="ECO:0000259" key="10">
    <source>
        <dbReference type="Pfam" id="PF18307"/>
    </source>
</evidence>
<evidence type="ECO:0000256" key="3">
    <source>
        <dbReference type="ARBA" id="ARBA00007132"/>
    </source>
</evidence>
<proteinExistence type="inferred from homology"/>
<accession>A0A6A6P1R8</accession>
<keyword evidence="6 9" id="KW-0804">Transcription</keyword>
<gene>
    <name evidence="11" type="ORF">BDY21DRAFT_363556</name>
</gene>
<evidence type="ECO:0000256" key="6">
    <source>
        <dbReference type="ARBA" id="ARBA00023163"/>
    </source>
</evidence>